<feature type="domain" description="Reverse transcriptase RNase H-like" evidence="8">
    <location>
        <begin position="33"/>
        <end position="65"/>
    </location>
</feature>
<evidence type="ECO:0000256" key="1">
    <source>
        <dbReference type="ARBA" id="ARBA00022679"/>
    </source>
</evidence>
<feature type="transmembrane region" description="Helical" evidence="7">
    <location>
        <begin position="12"/>
        <end position="35"/>
    </location>
</feature>
<evidence type="ECO:0000259" key="8">
    <source>
        <dbReference type="Pfam" id="PF17917"/>
    </source>
</evidence>
<dbReference type="Gene3D" id="3.10.10.10">
    <property type="entry name" value="HIV Type 1 Reverse Transcriptase, subunit A, domain 1"/>
    <property type="match status" value="1"/>
</dbReference>
<dbReference type="Proteomes" id="UP001234989">
    <property type="component" value="Chromosome 5"/>
</dbReference>
<evidence type="ECO:0000256" key="2">
    <source>
        <dbReference type="ARBA" id="ARBA00022695"/>
    </source>
</evidence>
<evidence type="ECO:0000256" key="6">
    <source>
        <dbReference type="ARBA" id="ARBA00022918"/>
    </source>
</evidence>
<evidence type="ECO:0000313" key="9">
    <source>
        <dbReference type="EMBL" id="WMV30069.1"/>
    </source>
</evidence>
<dbReference type="InterPro" id="IPR041373">
    <property type="entry name" value="RT_RNaseH"/>
</dbReference>
<feature type="transmembrane region" description="Helical" evidence="7">
    <location>
        <begin position="60"/>
        <end position="82"/>
    </location>
</feature>
<dbReference type="PANTHER" id="PTHR24559:SF444">
    <property type="entry name" value="REVERSE TRANSCRIPTASE DOMAIN-CONTAINING PROTEIN"/>
    <property type="match status" value="1"/>
</dbReference>
<organism evidence="9 10">
    <name type="scientific">Solanum verrucosum</name>
    <dbReference type="NCBI Taxonomy" id="315347"/>
    <lineage>
        <taxon>Eukaryota</taxon>
        <taxon>Viridiplantae</taxon>
        <taxon>Streptophyta</taxon>
        <taxon>Embryophyta</taxon>
        <taxon>Tracheophyta</taxon>
        <taxon>Spermatophyta</taxon>
        <taxon>Magnoliopsida</taxon>
        <taxon>eudicotyledons</taxon>
        <taxon>Gunneridae</taxon>
        <taxon>Pentapetalae</taxon>
        <taxon>asterids</taxon>
        <taxon>lamiids</taxon>
        <taxon>Solanales</taxon>
        <taxon>Solanaceae</taxon>
        <taxon>Solanoideae</taxon>
        <taxon>Solaneae</taxon>
        <taxon>Solanum</taxon>
    </lineage>
</organism>
<dbReference type="GO" id="GO:0016787">
    <property type="term" value="F:hydrolase activity"/>
    <property type="evidence" value="ECO:0007669"/>
    <property type="project" value="UniProtKB-KW"/>
</dbReference>
<keyword evidence="10" id="KW-1185">Reference proteome</keyword>
<dbReference type="GO" id="GO:0004519">
    <property type="term" value="F:endonuclease activity"/>
    <property type="evidence" value="ECO:0007669"/>
    <property type="project" value="UniProtKB-KW"/>
</dbReference>
<accession>A0AAF0TS67</accession>
<keyword evidence="1" id="KW-0808">Transferase</keyword>
<keyword evidence="6" id="KW-0695">RNA-directed DNA polymerase</keyword>
<sequence>MVFRTRYGHYEFLVMLFGLTNAPTPFMSLMNGLMVNERNYPTHDLELAAVVFSLKIWQHYLLGLSVRCLLIIIACSMANVVADALSRKEVSMGSLACFS</sequence>
<evidence type="ECO:0000256" key="4">
    <source>
        <dbReference type="ARBA" id="ARBA00022759"/>
    </source>
</evidence>
<dbReference type="EMBL" id="CP133616">
    <property type="protein sequence ID" value="WMV30069.1"/>
    <property type="molecule type" value="Genomic_DNA"/>
</dbReference>
<proteinExistence type="predicted"/>
<keyword evidence="2" id="KW-0548">Nucleotidyltransferase</keyword>
<protein>
    <recommendedName>
        <fullName evidence="8">Reverse transcriptase RNase H-like domain-containing protein</fullName>
    </recommendedName>
</protein>
<dbReference type="InterPro" id="IPR043502">
    <property type="entry name" value="DNA/RNA_pol_sf"/>
</dbReference>
<keyword evidence="7" id="KW-0812">Transmembrane</keyword>
<name>A0AAF0TS67_SOLVR</name>
<keyword evidence="5" id="KW-0378">Hydrolase</keyword>
<evidence type="ECO:0000313" key="10">
    <source>
        <dbReference type="Proteomes" id="UP001234989"/>
    </source>
</evidence>
<reference evidence="9" key="1">
    <citation type="submission" date="2023-08" db="EMBL/GenBank/DDBJ databases">
        <title>A de novo genome assembly of Solanum verrucosum Schlechtendal, a Mexican diploid species geographically isolated from the other diploid A-genome species in potato relatives.</title>
        <authorList>
            <person name="Hosaka K."/>
        </authorList>
    </citation>
    <scope>NUCLEOTIDE SEQUENCE</scope>
    <source>
        <tissue evidence="9">Young leaves</tissue>
    </source>
</reference>
<keyword evidence="7" id="KW-1133">Transmembrane helix</keyword>
<keyword evidence="7" id="KW-0472">Membrane</keyword>
<evidence type="ECO:0000256" key="5">
    <source>
        <dbReference type="ARBA" id="ARBA00022801"/>
    </source>
</evidence>
<evidence type="ECO:0000256" key="7">
    <source>
        <dbReference type="SAM" id="Phobius"/>
    </source>
</evidence>
<evidence type="ECO:0000256" key="3">
    <source>
        <dbReference type="ARBA" id="ARBA00022722"/>
    </source>
</evidence>
<dbReference type="InterPro" id="IPR053134">
    <property type="entry name" value="RNA-dir_DNA_polymerase"/>
</dbReference>
<keyword evidence="3" id="KW-0540">Nuclease</keyword>
<dbReference type="AlphaFoldDB" id="A0AAF0TS67"/>
<dbReference type="Pfam" id="PF17917">
    <property type="entry name" value="RT_RNaseH"/>
    <property type="match status" value="1"/>
</dbReference>
<dbReference type="SUPFAM" id="SSF56672">
    <property type="entry name" value="DNA/RNA polymerases"/>
    <property type="match status" value="1"/>
</dbReference>
<dbReference type="GO" id="GO:0003964">
    <property type="term" value="F:RNA-directed DNA polymerase activity"/>
    <property type="evidence" value="ECO:0007669"/>
    <property type="project" value="UniProtKB-KW"/>
</dbReference>
<gene>
    <name evidence="9" type="ORF">MTR67_023454</name>
</gene>
<dbReference type="PANTHER" id="PTHR24559">
    <property type="entry name" value="TRANSPOSON TY3-I GAG-POL POLYPROTEIN"/>
    <property type="match status" value="1"/>
</dbReference>
<keyword evidence="4" id="KW-0255">Endonuclease</keyword>